<proteinExistence type="predicted"/>
<evidence type="ECO:0000259" key="1">
    <source>
        <dbReference type="Pfam" id="PF04937"/>
    </source>
</evidence>
<dbReference type="Pfam" id="PF04937">
    <property type="entry name" value="DUF659"/>
    <property type="match status" value="1"/>
</dbReference>
<protein>
    <recommendedName>
        <fullName evidence="1">DUF659 domain-containing protein</fullName>
    </recommendedName>
</protein>
<dbReference type="EMBL" id="JAXQNO010000008">
    <property type="protein sequence ID" value="KAK4791950.1"/>
    <property type="molecule type" value="Genomic_DNA"/>
</dbReference>
<dbReference type="PANTHER" id="PTHR32166">
    <property type="entry name" value="OSJNBA0013A04.12 PROTEIN"/>
    <property type="match status" value="1"/>
</dbReference>
<evidence type="ECO:0000313" key="2">
    <source>
        <dbReference type="EMBL" id="KAK4791950.1"/>
    </source>
</evidence>
<feature type="domain" description="DUF659" evidence="1">
    <location>
        <begin position="42"/>
        <end position="187"/>
    </location>
</feature>
<name>A0AAN7M904_TRANT</name>
<keyword evidence="3" id="KW-1185">Reference proteome</keyword>
<reference evidence="2 3" key="1">
    <citation type="journal article" date="2023" name="Hortic Res">
        <title>Pangenome of water caltrop reveals structural variations and asymmetric subgenome divergence after allopolyploidization.</title>
        <authorList>
            <person name="Zhang X."/>
            <person name="Chen Y."/>
            <person name="Wang L."/>
            <person name="Yuan Y."/>
            <person name="Fang M."/>
            <person name="Shi L."/>
            <person name="Lu R."/>
            <person name="Comes H.P."/>
            <person name="Ma Y."/>
            <person name="Chen Y."/>
            <person name="Huang G."/>
            <person name="Zhou Y."/>
            <person name="Zheng Z."/>
            <person name="Qiu Y."/>
        </authorList>
    </citation>
    <scope>NUCLEOTIDE SEQUENCE [LARGE SCALE GENOMIC DNA]</scope>
    <source>
        <strain evidence="2">F231</strain>
    </source>
</reference>
<comment type="caution">
    <text evidence="2">The sequence shown here is derived from an EMBL/GenBank/DDBJ whole genome shotgun (WGS) entry which is preliminary data.</text>
</comment>
<dbReference type="SUPFAM" id="SSF53098">
    <property type="entry name" value="Ribonuclease H-like"/>
    <property type="match status" value="1"/>
</dbReference>
<organism evidence="2 3">
    <name type="scientific">Trapa natans</name>
    <name type="common">Water chestnut</name>
    <dbReference type="NCBI Taxonomy" id="22666"/>
    <lineage>
        <taxon>Eukaryota</taxon>
        <taxon>Viridiplantae</taxon>
        <taxon>Streptophyta</taxon>
        <taxon>Embryophyta</taxon>
        <taxon>Tracheophyta</taxon>
        <taxon>Spermatophyta</taxon>
        <taxon>Magnoliopsida</taxon>
        <taxon>eudicotyledons</taxon>
        <taxon>Gunneridae</taxon>
        <taxon>Pentapetalae</taxon>
        <taxon>rosids</taxon>
        <taxon>malvids</taxon>
        <taxon>Myrtales</taxon>
        <taxon>Lythraceae</taxon>
        <taxon>Trapa</taxon>
    </lineage>
</organism>
<dbReference type="InterPro" id="IPR012337">
    <property type="entry name" value="RNaseH-like_sf"/>
</dbReference>
<sequence>MMKEVESLNFPKDCVVNDRPFVTSRVNETSTLTIGGNGEDYLEGNILQTLSEVQDYVESIKQSWTKSGCSIILDTWTDEQGRQLMNFLVSCPEGTIYLKSCDISSRVLDLEALYLMLNEVIEELGAENVVQIIACSTIGWLWTAGEQFISKFRTGFWSVSASYCINLMLEKIELMDSIKPLLEKATTLKKFVLSLVNNEKFYRSNLRMLCSGIDSATTAFITLQEIVNKKDELEELFTSSLWKESVWATMEEGKQVAELVMDPSFWTSAMMVLNASWPLIRALNLIQMSDKPFTGYIYETMDKAKEAIQKALNNKKSQYMPFWEAIDDIWNNHLHSPLHAAGYFFNPDFFYSRDFYSDPEVAFGVLCCVVRIVHDENTKDRISLQLDKYRKAEGAFNDGCSINCRKKHPISWWSIYGRDCPELQSFAIRILSQTIEGPSAYGLKREMAERLLASEMDCEKDQLRELAFVHYNLQLKYLSQKVKKSENDSN</sequence>
<dbReference type="AlphaFoldDB" id="A0AAN7M904"/>
<dbReference type="InterPro" id="IPR007021">
    <property type="entry name" value="DUF659"/>
</dbReference>
<gene>
    <name evidence="2" type="ORF">SAY86_022385</name>
</gene>
<accession>A0AAN7M904</accession>
<dbReference type="Proteomes" id="UP001346149">
    <property type="component" value="Unassembled WGS sequence"/>
</dbReference>
<dbReference type="PANTHER" id="PTHR32166:SF63">
    <property type="entry name" value="HAT TRANSPOSON SUPERFAMILY PROTEIN"/>
    <property type="match status" value="1"/>
</dbReference>
<evidence type="ECO:0000313" key="3">
    <source>
        <dbReference type="Proteomes" id="UP001346149"/>
    </source>
</evidence>